<dbReference type="AlphaFoldDB" id="X1DD69"/>
<gene>
    <name evidence="1" type="ORF">S01H4_39897</name>
</gene>
<reference evidence="1" key="1">
    <citation type="journal article" date="2014" name="Front. Microbiol.">
        <title>High frequency of phylogenetically diverse reductive dehalogenase-homologous genes in deep subseafloor sedimentary metagenomes.</title>
        <authorList>
            <person name="Kawai M."/>
            <person name="Futagami T."/>
            <person name="Toyoda A."/>
            <person name="Takaki Y."/>
            <person name="Nishi S."/>
            <person name="Hori S."/>
            <person name="Arai W."/>
            <person name="Tsubouchi T."/>
            <person name="Morono Y."/>
            <person name="Uchiyama I."/>
            <person name="Ito T."/>
            <person name="Fujiyama A."/>
            <person name="Inagaki F."/>
            <person name="Takami H."/>
        </authorList>
    </citation>
    <scope>NUCLEOTIDE SEQUENCE</scope>
    <source>
        <strain evidence="1">Expedition CK06-06</strain>
    </source>
</reference>
<protein>
    <submittedName>
        <fullName evidence="1">Uncharacterized protein</fullName>
    </submittedName>
</protein>
<dbReference type="EMBL" id="BART01021669">
    <property type="protein sequence ID" value="GAH02979.1"/>
    <property type="molecule type" value="Genomic_DNA"/>
</dbReference>
<organism evidence="1">
    <name type="scientific">marine sediment metagenome</name>
    <dbReference type="NCBI Taxonomy" id="412755"/>
    <lineage>
        <taxon>unclassified sequences</taxon>
        <taxon>metagenomes</taxon>
        <taxon>ecological metagenomes</taxon>
    </lineage>
</organism>
<name>X1DD69_9ZZZZ</name>
<evidence type="ECO:0000313" key="1">
    <source>
        <dbReference type="EMBL" id="GAH02979.1"/>
    </source>
</evidence>
<proteinExistence type="predicted"/>
<sequence length="71" mass="7965">MISTVKKIVRPLSVKVSVNIFKSNLNKAFPLFANGIKMEIKNGYKKTKNTLLTRRVKFGLNNNIIITASAK</sequence>
<comment type="caution">
    <text evidence="1">The sequence shown here is derived from an EMBL/GenBank/DDBJ whole genome shotgun (WGS) entry which is preliminary data.</text>
</comment>
<accession>X1DD69</accession>